<evidence type="ECO:0000256" key="7">
    <source>
        <dbReference type="ARBA" id="ARBA00022853"/>
    </source>
</evidence>
<evidence type="ECO:0000259" key="13">
    <source>
        <dbReference type="PROSITE" id="PS50134"/>
    </source>
</evidence>
<keyword evidence="10" id="KW-0539">Nucleus</keyword>
<accession>A0A8S1JC70</accession>
<evidence type="ECO:0000256" key="5">
    <source>
        <dbReference type="ARBA" id="ARBA00022771"/>
    </source>
</evidence>
<dbReference type="AlphaFoldDB" id="A0A8S1JC70"/>
<dbReference type="InterPro" id="IPR000197">
    <property type="entry name" value="Znf_TAZ"/>
</dbReference>
<keyword evidence="5" id="KW-0863">Zinc-finger</keyword>
<dbReference type="PANTHER" id="PTHR13808">
    <property type="entry name" value="CBP/P300-RELATED"/>
    <property type="match status" value="1"/>
</dbReference>
<dbReference type="GO" id="GO:0004402">
    <property type="term" value="F:histone acetyltransferase activity"/>
    <property type="evidence" value="ECO:0007669"/>
    <property type="project" value="InterPro"/>
</dbReference>
<feature type="region of interest" description="Disordered" evidence="12">
    <location>
        <begin position="239"/>
        <end position="278"/>
    </location>
</feature>
<keyword evidence="15" id="KW-1185">Reference proteome</keyword>
<dbReference type="GO" id="GO:0005667">
    <property type="term" value="C:transcription regulator complex"/>
    <property type="evidence" value="ECO:0007669"/>
    <property type="project" value="TreeGrafter"/>
</dbReference>
<evidence type="ECO:0000313" key="15">
    <source>
        <dbReference type="Proteomes" id="UP000708148"/>
    </source>
</evidence>
<sequence>MELLPPVSPQVSWRSESDFLLRKKVIDQIRAIFGQRQASALVHAGFPDFVKRLELVLYKSAASKEEYSNPVTLLDRLKTVASQLQSPRPPAAPGFPQEGGFLPPDLSTPFATRDDAAFRGTCGGQAMRSASDVFMPALDDPSFLDPSQRPMPGFLGGPELPGGVGHPHGALAGDKKARFMSMMQPEAAAKALMSSDMSEDGFVSHFGETWSTSGASSVAFAGAPDSSLLLGDPSQMWYSDELDMGPDHGMETHSGASLDSAPRTPQGGFSGVSRPAAGSRCAQIPDLPRRASCLSEYGGISMSPCMDSVNLSPRVDGVTVTPHLSPRIGEGEFLGPPHAWKQDEAAMWEVTASGQGPLAGRQDSSQQLFTGPQLCPSSSWSDPTGTCGSSIGIMNGPTLVGYNDNLRTGTTQAMRPGPVPGLNNRFAGVVPVQGPPGRDLAAEASMPGITPPLEYSGAGVMGGQQPAGTEKLGTGLQVPVSDGRAGRDSMGEEFLKSEGQMRKYTLSRIAEAKAVEPKKCKLLGDIPENAVAGCSMPGAGADGCDSKQARQVAKNSMLPPRPTHSGSPRDVTKFSFPHRAIAEGSQEGMSSNSGAKDELVHAYSCKRQACSLMCHHLRLVFDHAKTCANRKPTCGNCRWLGMLLSLHARNCHDPDCPMPCCKK</sequence>
<protein>
    <recommendedName>
        <fullName evidence="2">histone acetyltransferase</fullName>
        <ecNumber evidence="2">2.3.1.48</ecNumber>
    </recommendedName>
</protein>
<feature type="domain" description="TAZ-type" evidence="13">
    <location>
        <begin position="582"/>
        <end position="663"/>
    </location>
</feature>
<dbReference type="EMBL" id="CAJHUC010002333">
    <property type="protein sequence ID" value="CAD7703628.1"/>
    <property type="molecule type" value="Genomic_DNA"/>
</dbReference>
<keyword evidence="9" id="KW-0804">Transcription</keyword>
<dbReference type="InterPro" id="IPR013178">
    <property type="entry name" value="Histone_AcTrfase_Rtt109/CBP"/>
</dbReference>
<feature type="region of interest" description="Disordered" evidence="12">
    <location>
        <begin position="468"/>
        <end position="488"/>
    </location>
</feature>
<dbReference type="Gene3D" id="1.20.1020.10">
    <property type="entry name" value="TAZ domain"/>
    <property type="match status" value="1"/>
</dbReference>
<comment type="caution">
    <text evidence="14">The sequence shown here is derived from an EMBL/GenBank/DDBJ whole genome shotgun (WGS) entry which is preliminary data.</text>
</comment>
<dbReference type="GO" id="GO:0045944">
    <property type="term" value="P:positive regulation of transcription by RNA polymerase II"/>
    <property type="evidence" value="ECO:0007669"/>
    <property type="project" value="TreeGrafter"/>
</dbReference>
<keyword evidence="6" id="KW-0862">Zinc</keyword>
<evidence type="ECO:0000256" key="3">
    <source>
        <dbReference type="ARBA" id="ARBA00022679"/>
    </source>
</evidence>
<name>A0A8S1JC70_9CHLO</name>
<evidence type="ECO:0000256" key="6">
    <source>
        <dbReference type="ARBA" id="ARBA00022833"/>
    </source>
</evidence>
<evidence type="ECO:0000256" key="8">
    <source>
        <dbReference type="ARBA" id="ARBA00023015"/>
    </source>
</evidence>
<keyword evidence="3" id="KW-0808">Transferase</keyword>
<dbReference type="GO" id="GO:0000123">
    <property type="term" value="C:histone acetyltransferase complex"/>
    <property type="evidence" value="ECO:0007669"/>
    <property type="project" value="TreeGrafter"/>
</dbReference>
<comment type="catalytic activity">
    <reaction evidence="11">
        <text>L-lysyl-[protein] + acetyl-CoA = N(6)-acetyl-L-lysyl-[protein] + CoA + H(+)</text>
        <dbReference type="Rhea" id="RHEA:45948"/>
        <dbReference type="Rhea" id="RHEA-COMP:9752"/>
        <dbReference type="Rhea" id="RHEA-COMP:10731"/>
        <dbReference type="ChEBI" id="CHEBI:15378"/>
        <dbReference type="ChEBI" id="CHEBI:29969"/>
        <dbReference type="ChEBI" id="CHEBI:57287"/>
        <dbReference type="ChEBI" id="CHEBI:57288"/>
        <dbReference type="ChEBI" id="CHEBI:61930"/>
        <dbReference type="EC" id="2.3.1.48"/>
    </reaction>
</comment>
<evidence type="ECO:0000256" key="10">
    <source>
        <dbReference type="ARBA" id="ARBA00023242"/>
    </source>
</evidence>
<dbReference type="SUPFAM" id="SSF57933">
    <property type="entry name" value="TAZ domain"/>
    <property type="match status" value="1"/>
</dbReference>
<evidence type="ECO:0000256" key="4">
    <source>
        <dbReference type="ARBA" id="ARBA00022723"/>
    </source>
</evidence>
<organism evidence="14 15">
    <name type="scientific">Ostreobium quekettii</name>
    <dbReference type="NCBI Taxonomy" id="121088"/>
    <lineage>
        <taxon>Eukaryota</taxon>
        <taxon>Viridiplantae</taxon>
        <taxon>Chlorophyta</taxon>
        <taxon>core chlorophytes</taxon>
        <taxon>Ulvophyceae</taxon>
        <taxon>TCBD clade</taxon>
        <taxon>Bryopsidales</taxon>
        <taxon>Ostreobineae</taxon>
        <taxon>Ostreobiaceae</taxon>
        <taxon>Ostreobium</taxon>
    </lineage>
</organism>
<evidence type="ECO:0000313" key="14">
    <source>
        <dbReference type="EMBL" id="CAD7703628.1"/>
    </source>
</evidence>
<gene>
    <name evidence="14" type="ORF">OSTQU699_LOCUS8985</name>
</gene>
<evidence type="ECO:0000256" key="9">
    <source>
        <dbReference type="ARBA" id="ARBA00023163"/>
    </source>
</evidence>
<dbReference type="OrthoDB" id="168290at2759"/>
<feature type="region of interest" description="Disordered" evidence="12">
    <location>
        <begin position="83"/>
        <end position="106"/>
    </location>
</feature>
<dbReference type="GO" id="GO:0003713">
    <property type="term" value="F:transcription coactivator activity"/>
    <property type="evidence" value="ECO:0007669"/>
    <property type="project" value="TreeGrafter"/>
</dbReference>
<evidence type="ECO:0000256" key="2">
    <source>
        <dbReference type="ARBA" id="ARBA00013184"/>
    </source>
</evidence>
<proteinExistence type="predicted"/>
<dbReference type="EC" id="2.3.1.48" evidence="2"/>
<dbReference type="Pfam" id="PF02135">
    <property type="entry name" value="zf-TAZ"/>
    <property type="match status" value="1"/>
</dbReference>
<dbReference type="PROSITE" id="PS50134">
    <property type="entry name" value="ZF_TAZ"/>
    <property type="match status" value="1"/>
</dbReference>
<dbReference type="PANTHER" id="PTHR13808:SF1">
    <property type="entry name" value="HISTONE ACETYLTRANSFERASE"/>
    <property type="match status" value="1"/>
</dbReference>
<dbReference type="InterPro" id="IPR035898">
    <property type="entry name" value="TAZ_dom_sf"/>
</dbReference>
<dbReference type="Proteomes" id="UP000708148">
    <property type="component" value="Unassembled WGS sequence"/>
</dbReference>
<feature type="region of interest" description="Disordered" evidence="12">
    <location>
        <begin position="550"/>
        <end position="571"/>
    </location>
</feature>
<keyword evidence="4" id="KW-0479">Metal-binding</keyword>
<dbReference type="GO" id="GO:0008270">
    <property type="term" value="F:zinc ion binding"/>
    <property type="evidence" value="ECO:0007669"/>
    <property type="project" value="UniProtKB-KW"/>
</dbReference>
<keyword evidence="8" id="KW-0805">Transcription regulation</keyword>
<dbReference type="SMART" id="SM00551">
    <property type="entry name" value="ZnF_TAZ"/>
    <property type="match status" value="1"/>
</dbReference>
<evidence type="ECO:0000256" key="1">
    <source>
        <dbReference type="ARBA" id="ARBA00004123"/>
    </source>
</evidence>
<reference evidence="14" key="1">
    <citation type="submission" date="2020-12" db="EMBL/GenBank/DDBJ databases">
        <authorList>
            <person name="Iha C."/>
        </authorList>
    </citation>
    <scope>NUCLEOTIDE SEQUENCE</scope>
</reference>
<keyword evidence="7" id="KW-0156">Chromatin regulator</keyword>
<evidence type="ECO:0000256" key="12">
    <source>
        <dbReference type="SAM" id="MobiDB-lite"/>
    </source>
</evidence>
<dbReference type="GO" id="GO:0031490">
    <property type="term" value="F:chromatin DNA binding"/>
    <property type="evidence" value="ECO:0007669"/>
    <property type="project" value="TreeGrafter"/>
</dbReference>
<comment type="subcellular location">
    <subcellularLocation>
        <location evidence="1">Nucleus</location>
    </subcellularLocation>
</comment>
<dbReference type="GO" id="GO:0005634">
    <property type="term" value="C:nucleus"/>
    <property type="evidence" value="ECO:0007669"/>
    <property type="project" value="UniProtKB-SubCell"/>
</dbReference>
<evidence type="ECO:0000256" key="11">
    <source>
        <dbReference type="ARBA" id="ARBA00048017"/>
    </source>
</evidence>